<sequence>MKLKRFMGMTAALLLSLSACTTAPQSHQEPDHASQSAEKSAENRSSQSQEASPSTQDHEMSAMNQKGIHVVADPDSSLVLVNKYFKLPDSYVPKNLVDARVPFIFSGKSEKRKMRQEAAHALEHMFAAAEKEGIRLTGVSAYRSHRTQVSLFNYYVNKDGEKKALTYSARPGTSEHETGLSIDVSGRNGQYAATEAFGRTREAAWLTQHAHEYGFIIRYPKGKESITGYEYEAWHLRYVGRSAATTIFKRGLALEEYLGDVPVSK</sequence>
<evidence type="ECO:0000256" key="1">
    <source>
        <dbReference type="SAM" id="MobiDB-lite"/>
    </source>
</evidence>
<feature type="compositionally biased region" description="Polar residues" evidence="1">
    <location>
        <begin position="33"/>
        <end position="55"/>
    </location>
</feature>
<dbReference type="AlphaFoldDB" id="A0AAU8IHP5"/>
<dbReference type="PROSITE" id="PS51257">
    <property type="entry name" value="PROKAR_LIPOPROTEIN"/>
    <property type="match status" value="1"/>
</dbReference>
<dbReference type="InterPro" id="IPR009045">
    <property type="entry name" value="Zn_M74/Hedgehog-like"/>
</dbReference>
<gene>
    <name evidence="4" type="ORF">ABNN70_02885</name>
</gene>
<feature type="signal peptide" evidence="2">
    <location>
        <begin position="1"/>
        <end position="23"/>
    </location>
</feature>
<feature type="region of interest" description="Disordered" evidence="1">
    <location>
        <begin position="23"/>
        <end position="60"/>
    </location>
</feature>
<dbReference type="InterPro" id="IPR052179">
    <property type="entry name" value="DD-CPase-like"/>
</dbReference>
<evidence type="ECO:0000259" key="3">
    <source>
        <dbReference type="Pfam" id="PF02557"/>
    </source>
</evidence>
<feature type="domain" description="D-alanyl-D-alanine carboxypeptidase-like core" evidence="3">
    <location>
        <begin position="112"/>
        <end position="240"/>
    </location>
</feature>
<evidence type="ECO:0000313" key="4">
    <source>
        <dbReference type="EMBL" id="XCJ17481.1"/>
    </source>
</evidence>
<dbReference type="Pfam" id="PF02557">
    <property type="entry name" value="VanY"/>
    <property type="match status" value="1"/>
</dbReference>
<dbReference type="Gene3D" id="3.30.1380.10">
    <property type="match status" value="1"/>
</dbReference>
<accession>A0AAU8IHP5</accession>
<dbReference type="SUPFAM" id="SSF55166">
    <property type="entry name" value="Hedgehog/DD-peptidase"/>
    <property type="match status" value="1"/>
</dbReference>
<proteinExistence type="predicted"/>
<dbReference type="InterPro" id="IPR003709">
    <property type="entry name" value="VanY-like_core_dom"/>
</dbReference>
<dbReference type="RefSeq" id="WP_353948722.1">
    <property type="nucleotide sequence ID" value="NZ_CP159510.1"/>
</dbReference>
<evidence type="ECO:0000256" key="2">
    <source>
        <dbReference type="SAM" id="SignalP"/>
    </source>
</evidence>
<reference evidence="4" key="1">
    <citation type="submission" date="2024-06" db="EMBL/GenBank/DDBJ databases">
        <authorList>
            <person name="Fan A."/>
            <person name="Zhang F.Y."/>
            <person name="Zhang L."/>
        </authorList>
    </citation>
    <scope>NUCLEOTIDE SEQUENCE</scope>
    <source>
        <strain evidence="4">Y61</strain>
    </source>
</reference>
<dbReference type="InterPro" id="IPR058193">
    <property type="entry name" value="VanY/YodJ_core_dom"/>
</dbReference>
<dbReference type="CDD" id="cd14852">
    <property type="entry name" value="LD-carboxypeptidase"/>
    <property type="match status" value="1"/>
</dbReference>
<feature type="chain" id="PRO_5043414630" evidence="2">
    <location>
        <begin position="24"/>
        <end position="265"/>
    </location>
</feature>
<dbReference type="GO" id="GO:0008233">
    <property type="term" value="F:peptidase activity"/>
    <property type="evidence" value="ECO:0007669"/>
    <property type="project" value="InterPro"/>
</dbReference>
<keyword evidence="2" id="KW-0732">Signal</keyword>
<dbReference type="PANTHER" id="PTHR34385:SF1">
    <property type="entry name" value="PEPTIDOGLYCAN L-ALANYL-D-GLUTAMATE ENDOPEPTIDASE CWLK"/>
    <property type="match status" value="1"/>
</dbReference>
<dbReference type="PANTHER" id="PTHR34385">
    <property type="entry name" value="D-ALANYL-D-ALANINE CARBOXYPEPTIDASE"/>
    <property type="match status" value="1"/>
</dbReference>
<name>A0AAU8IHP5_9BACL</name>
<dbReference type="EMBL" id="CP159510">
    <property type="protein sequence ID" value="XCJ17481.1"/>
    <property type="molecule type" value="Genomic_DNA"/>
</dbReference>
<organism evidence="4">
    <name type="scientific">Sporolactobacillus sp. Y61</name>
    <dbReference type="NCBI Taxonomy" id="3160863"/>
    <lineage>
        <taxon>Bacteria</taxon>
        <taxon>Bacillati</taxon>
        <taxon>Bacillota</taxon>
        <taxon>Bacilli</taxon>
        <taxon>Bacillales</taxon>
        <taxon>Sporolactobacillaceae</taxon>
        <taxon>Sporolactobacillus</taxon>
    </lineage>
</organism>
<protein>
    <submittedName>
        <fullName evidence="4">M15 family metallopeptidase</fullName>
    </submittedName>
</protein>
<dbReference type="GO" id="GO:0006508">
    <property type="term" value="P:proteolysis"/>
    <property type="evidence" value="ECO:0007669"/>
    <property type="project" value="InterPro"/>
</dbReference>